<comment type="similarity">
    <text evidence="3">Belongs to the GRAS family.</text>
</comment>
<dbReference type="PROSITE" id="PS50985">
    <property type="entry name" value="GRAS"/>
    <property type="match status" value="1"/>
</dbReference>
<protein>
    <submittedName>
        <fullName evidence="5">Uncharacterized protein</fullName>
    </submittedName>
</protein>
<accession>A0AAD4P009</accession>
<feature type="region of interest" description="Disordered" evidence="4">
    <location>
        <begin position="73"/>
        <end position="94"/>
    </location>
</feature>
<feature type="short sequence motif" description="LxCxE motif" evidence="3">
    <location>
        <begin position="109"/>
        <end position="113"/>
    </location>
</feature>
<gene>
    <name evidence="5" type="ORF">C2S53_017656</name>
</gene>
<evidence type="ECO:0000256" key="4">
    <source>
        <dbReference type="SAM" id="MobiDB-lite"/>
    </source>
</evidence>
<feature type="region of interest" description="PFYRE" evidence="3">
    <location>
        <begin position="296"/>
        <end position="387"/>
    </location>
</feature>
<keyword evidence="2" id="KW-0804">Transcription</keyword>
<keyword evidence="6" id="KW-1185">Reference proteome</keyword>
<name>A0AAD4P009_PERFH</name>
<comment type="caution">
    <text evidence="3">Lacks conserved residue(s) required for the propagation of feature annotation.</text>
</comment>
<sequence length="474" mass="53259">MNMMSGWLEHPTMENLRQESAIRQFCAARVEEQGEWDDGEEFMEIWSSLDFSSDPSDADDQLVDTFLNEREINGDDDDQLFQQDDDHTPSPTPTTNVVDEGLELVHLLLACAEAVGCRDAHLARTILSQIWARVSPWGDSLQRVSQWFAMGLNSRLNVNPNGSLVTREEKSEGFNLLHQTTPFVAFGFMAANSAICEAAREKDCLHIIDLGMDHNLQWPSIIHTLSSRPQGPPKTIRFTAIIGGDPVTELENSMRKLCEEGAALGISWMEYNLVREQVSPSTLSREKLGLRKEEAVFVNSIMQLHKHVKESRGSLKTILQAIKKLSPALVTVVEQDANHNGPFFLGRFLESLHYYSAIFDSLDATLPRNSLERMKIEKAHLAEEIHNVVAYEGSDRVERHQRADQWRRQLGRAGFQLQVVGINCLSEAKMLVSGYGCDGYTVATEKGCLQLGWKGRPIMLASAWHLNKLQTPSS</sequence>
<feature type="region of interest" description="SAW" evidence="3">
    <location>
        <begin position="390"/>
        <end position="465"/>
    </location>
</feature>
<keyword evidence="1" id="KW-0805">Transcription regulation</keyword>
<evidence type="ECO:0000256" key="2">
    <source>
        <dbReference type="ARBA" id="ARBA00023163"/>
    </source>
</evidence>
<dbReference type="Proteomes" id="UP001190926">
    <property type="component" value="Unassembled WGS sequence"/>
</dbReference>
<dbReference type="InterPro" id="IPR005202">
    <property type="entry name" value="TF_GRAS"/>
</dbReference>
<reference evidence="5 6" key="1">
    <citation type="journal article" date="2021" name="Nat. Commun.">
        <title>Incipient diploidization of the medicinal plant Perilla within 10,000 years.</title>
        <authorList>
            <person name="Zhang Y."/>
            <person name="Shen Q."/>
            <person name="Leng L."/>
            <person name="Zhang D."/>
            <person name="Chen S."/>
            <person name="Shi Y."/>
            <person name="Ning Z."/>
            <person name="Chen S."/>
        </authorList>
    </citation>
    <scope>NUCLEOTIDE SEQUENCE [LARGE SCALE GENOMIC DNA]</scope>
    <source>
        <strain evidence="6">cv. PC099</strain>
    </source>
</reference>
<evidence type="ECO:0000256" key="1">
    <source>
        <dbReference type="ARBA" id="ARBA00023015"/>
    </source>
</evidence>
<evidence type="ECO:0000256" key="3">
    <source>
        <dbReference type="PROSITE-ProRule" id="PRU01191"/>
    </source>
</evidence>
<evidence type="ECO:0000313" key="5">
    <source>
        <dbReference type="EMBL" id="KAH6821022.1"/>
    </source>
</evidence>
<proteinExistence type="inferred from homology"/>
<dbReference type="AlphaFoldDB" id="A0AAD4P009"/>
<organism evidence="5 6">
    <name type="scientific">Perilla frutescens var. hirtella</name>
    <name type="common">Perilla citriodora</name>
    <name type="synonym">Perilla setoyensis</name>
    <dbReference type="NCBI Taxonomy" id="608512"/>
    <lineage>
        <taxon>Eukaryota</taxon>
        <taxon>Viridiplantae</taxon>
        <taxon>Streptophyta</taxon>
        <taxon>Embryophyta</taxon>
        <taxon>Tracheophyta</taxon>
        <taxon>Spermatophyta</taxon>
        <taxon>Magnoliopsida</taxon>
        <taxon>eudicotyledons</taxon>
        <taxon>Gunneridae</taxon>
        <taxon>Pentapetalae</taxon>
        <taxon>asterids</taxon>
        <taxon>lamiids</taxon>
        <taxon>Lamiales</taxon>
        <taxon>Lamiaceae</taxon>
        <taxon>Nepetoideae</taxon>
        <taxon>Elsholtzieae</taxon>
        <taxon>Perilla</taxon>
    </lineage>
</organism>
<dbReference type="Pfam" id="PF03514">
    <property type="entry name" value="GRAS"/>
    <property type="match status" value="1"/>
</dbReference>
<feature type="short sequence motif" description="VHIID" evidence="3">
    <location>
        <begin position="205"/>
        <end position="209"/>
    </location>
</feature>
<dbReference type="PANTHER" id="PTHR31636">
    <property type="entry name" value="OSJNBA0084A10.13 PROTEIN-RELATED"/>
    <property type="match status" value="1"/>
</dbReference>
<evidence type="ECO:0000313" key="6">
    <source>
        <dbReference type="Proteomes" id="UP001190926"/>
    </source>
</evidence>
<dbReference type="EMBL" id="SDAM02002784">
    <property type="protein sequence ID" value="KAH6821022.1"/>
    <property type="molecule type" value="Genomic_DNA"/>
</dbReference>
<comment type="caution">
    <text evidence="5">The sequence shown here is derived from an EMBL/GenBank/DDBJ whole genome shotgun (WGS) entry which is preliminary data.</text>
</comment>